<dbReference type="EMBL" id="CP048685">
    <property type="protein sequence ID" value="QPJ63394.1"/>
    <property type="molecule type" value="Genomic_DNA"/>
</dbReference>
<sequence length="267" mass="31086">MPSHWKTISFFLGIFLLGLNIYGWSQTLRNPVIHQEARGNTGKKELILPLEKVLQVLEQPDADRGLWLYKLNEVIHKGIAHYWEDEGLDDYHLRVPWAENYILAALGRVIPDWFGKWEFFDYRKAVERGVGLCSQQSIILLQVLARNGIPAKMLGLSNHRILTAEVEPGQWWILDPDFGVVIEADLEAVEENPGLARIAYEKEVHSKKDIDNMVRMFELKDKRVEPLSVFYKERYYLEPFTYILLWIIPFGLMLPRILGKRPTTLQS</sequence>
<dbReference type="SUPFAM" id="SSF54001">
    <property type="entry name" value="Cysteine proteinases"/>
    <property type="match status" value="1"/>
</dbReference>
<organism evidence="2 3">
    <name type="scientific">Candidatus Nitronauta litoralis</name>
    <dbReference type="NCBI Taxonomy" id="2705533"/>
    <lineage>
        <taxon>Bacteria</taxon>
        <taxon>Pseudomonadati</taxon>
        <taxon>Nitrospinota/Tectimicrobiota group</taxon>
        <taxon>Nitrospinota</taxon>
        <taxon>Nitrospinia</taxon>
        <taxon>Nitrospinales</taxon>
        <taxon>Nitrospinaceae</taxon>
        <taxon>Candidatus Nitronauta</taxon>
    </lineage>
</organism>
<keyword evidence="1" id="KW-0812">Transmembrane</keyword>
<accession>A0A7T0G1F2</accession>
<keyword evidence="1" id="KW-1133">Transmembrane helix</keyword>
<evidence type="ECO:0000256" key="1">
    <source>
        <dbReference type="SAM" id="Phobius"/>
    </source>
</evidence>
<evidence type="ECO:0000313" key="3">
    <source>
        <dbReference type="Proteomes" id="UP000594688"/>
    </source>
</evidence>
<proteinExistence type="predicted"/>
<dbReference type="InterPro" id="IPR038765">
    <property type="entry name" value="Papain-like_cys_pep_sf"/>
</dbReference>
<name>A0A7T0G1F2_9BACT</name>
<dbReference type="AlphaFoldDB" id="A0A7T0G1F2"/>
<keyword evidence="1" id="KW-0472">Membrane</keyword>
<evidence type="ECO:0008006" key="4">
    <source>
        <dbReference type="Google" id="ProtNLM"/>
    </source>
</evidence>
<gene>
    <name evidence="2" type="ORF">G3M70_16525</name>
</gene>
<reference evidence="2 3" key="1">
    <citation type="submission" date="2020-02" db="EMBL/GenBank/DDBJ databases">
        <title>Genomic and physiological characterization of two novel Nitrospinaceae genera.</title>
        <authorList>
            <person name="Mueller A.J."/>
            <person name="Jung M.-Y."/>
            <person name="Strachan C.R."/>
            <person name="Herbold C.W."/>
            <person name="Kirkegaard R.H."/>
            <person name="Daims H."/>
        </authorList>
    </citation>
    <scope>NUCLEOTIDE SEQUENCE [LARGE SCALE GENOMIC DNA]</scope>
    <source>
        <strain evidence="2">EB</strain>
    </source>
</reference>
<protein>
    <recommendedName>
        <fullName evidence="4">Transglutaminase-like domain-containing protein</fullName>
    </recommendedName>
</protein>
<evidence type="ECO:0000313" key="2">
    <source>
        <dbReference type="EMBL" id="QPJ63394.1"/>
    </source>
</evidence>
<dbReference type="KEGG" id="nli:G3M70_16525"/>
<feature type="transmembrane region" description="Helical" evidence="1">
    <location>
        <begin position="240"/>
        <end position="258"/>
    </location>
</feature>
<dbReference type="Proteomes" id="UP000594688">
    <property type="component" value="Chromosome"/>
</dbReference>